<keyword evidence="12" id="KW-1185">Reference proteome</keyword>
<dbReference type="InterPro" id="IPR003730">
    <property type="entry name" value="Cu_polyphenol_OxRdtase"/>
</dbReference>
<comment type="catalytic activity">
    <reaction evidence="7">
        <text>adenosine + H2O + H(+) = inosine + NH4(+)</text>
        <dbReference type="Rhea" id="RHEA:24408"/>
        <dbReference type="ChEBI" id="CHEBI:15377"/>
        <dbReference type="ChEBI" id="CHEBI:15378"/>
        <dbReference type="ChEBI" id="CHEBI:16335"/>
        <dbReference type="ChEBI" id="CHEBI:17596"/>
        <dbReference type="ChEBI" id="CHEBI:28938"/>
        <dbReference type="EC" id="3.5.4.4"/>
    </reaction>
    <physiologicalReaction direction="left-to-right" evidence="7">
        <dbReference type="Rhea" id="RHEA:24409"/>
    </physiologicalReaction>
</comment>
<evidence type="ECO:0000256" key="3">
    <source>
        <dbReference type="ARBA" id="ARBA00022679"/>
    </source>
</evidence>
<dbReference type="InterPro" id="IPR038371">
    <property type="entry name" value="Cu_polyphenol_OxRdtase_sf"/>
</dbReference>
<dbReference type="PANTHER" id="PTHR30616:SF2">
    <property type="entry name" value="PURINE NUCLEOSIDE PHOSPHORYLASE LACC1"/>
    <property type="match status" value="1"/>
</dbReference>
<accession>A0ABS8CD28</accession>
<comment type="catalytic activity">
    <reaction evidence="9">
        <text>S-methyl-5'-thioadenosine + phosphate = 5-(methylsulfanyl)-alpha-D-ribose 1-phosphate + adenine</text>
        <dbReference type="Rhea" id="RHEA:11852"/>
        <dbReference type="ChEBI" id="CHEBI:16708"/>
        <dbReference type="ChEBI" id="CHEBI:17509"/>
        <dbReference type="ChEBI" id="CHEBI:43474"/>
        <dbReference type="ChEBI" id="CHEBI:58533"/>
        <dbReference type="EC" id="2.4.2.28"/>
    </reaction>
    <physiologicalReaction direction="left-to-right" evidence="9">
        <dbReference type="Rhea" id="RHEA:11853"/>
    </physiologicalReaction>
</comment>
<evidence type="ECO:0000256" key="8">
    <source>
        <dbReference type="ARBA" id="ARBA00048968"/>
    </source>
</evidence>
<comment type="similarity">
    <text evidence="2 10">Belongs to the purine nucleoside phosphorylase YfiH/LACC1 family.</text>
</comment>
<evidence type="ECO:0000256" key="9">
    <source>
        <dbReference type="ARBA" id="ARBA00049893"/>
    </source>
</evidence>
<proteinExistence type="inferred from homology"/>
<dbReference type="InterPro" id="IPR011324">
    <property type="entry name" value="Cytotoxic_necrot_fac-like_cat"/>
</dbReference>
<reference evidence="11 12" key="1">
    <citation type="submission" date="2020-07" db="EMBL/GenBank/DDBJ databases">
        <title>Pusillimonas sp. nov., isolated from poultry manure in Taiwan.</title>
        <authorList>
            <person name="Lin S.-Y."/>
            <person name="Tang Y.-S."/>
            <person name="Young C.-C."/>
        </authorList>
    </citation>
    <scope>NUCLEOTIDE SEQUENCE [LARGE SCALE GENOMIC DNA]</scope>
    <source>
        <strain evidence="11 12">CC-YST705</strain>
    </source>
</reference>
<dbReference type="EMBL" id="JACDXW010000004">
    <property type="protein sequence ID" value="MCB5363926.1"/>
    <property type="molecule type" value="Genomic_DNA"/>
</dbReference>
<protein>
    <recommendedName>
        <fullName evidence="10">Purine nucleoside phosphorylase</fullName>
    </recommendedName>
</protein>
<dbReference type="RefSeq" id="WP_226954292.1">
    <property type="nucleotide sequence ID" value="NZ_JACDXW010000004.1"/>
</dbReference>
<keyword evidence="4" id="KW-0479">Metal-binding</keyword>
<gene>
    <name evidence="11" type="primary">pgeF</name>
    <name evidence="11" type="ORF">H0484_09225</name>
</gene>
<evidence type="ECO:0000313" key="12">
    <source>
        <dbReference type="Proteomes" id="UP000776983"/>
    </source>
</evidence>
<evidence type="ECO:0000256" key="4">
    <source>
        <dbReference type="ARBA" id="ARBA00022723"/>
    </source>
</evidence>
<keyword evidence="6" id="KW-0862">Zinc</keyword>
<dbReference type="NCBIfam" id="TIGR00726">
    <property type="entry name" value="peptidoglycan editing factor PgeF"/>
    <property type="match status" value="1"/>
</dbReference>
<keyword evidence="5" id="KW-0378">Hydrolase</keyword>
<keyword evidence="3" id="KW-0808">Transferase</keyword>
<evidence type="ECO:0000256" key="1">
    <source>
        <dbReference type="ARBA" id="ARBA00000553"/>
    </source>
</evidence>
<dbReference type="Pfam" id="PF02578">
    <property type="entry name" value="Cu-oxidase_4"/>
    <property type="match status" value="1"/>
</dbReference>
<dbReference type="CDD" id="cd16833">
    <property type="entry name" value="YfiH"/>
    <property type="match status" value="1"/>
</dbReference>
<name>A0ABS8CD28_9BURK</name>
<comment type="catalytic activity">
    <reaction evidence="1">
        <text>inosine + phosphate = alpha-D-ribose 1-phosphate + hypoxanthine</text>
        <dbReference type="Rhea" id="RHEA:27646"/>
        <dbReference type="ChEBI" id="CHEBI:17368"/>
        <dbReference type="ChEBI" id="CHEBI:17596"/>
        <dbReference type="ChEBI" id="CHEBI:43474"/>
        <dbReference type="ChEBI" id="CHEBI:57720"/>
        <dbReference type="EC" id="2.4.2.1"/>
    </reaction>
    <physiologicalReaction direction="left-to-right" evidence="1">
        <dbReference type="Rhea" id="RHEA:27647"/>
    </physiologicalReaction>
</comment>
<evidence type="ECO:0000256" key="7">
    <source>
        <dbReference type="ARBA" id="ARBA00047989"/>
    </source>
</evidence>
<comment type="catalytic activity">
    <reaction evidence="8">
        <text>adenosine + phosphate = alpha-D-ribose 1-phosphate + adenine</text>
        <dbReference type="Rhea" id="RHEA:27642"/>
        <dbReference type="ChEBI" id="CHEBI:16335"/>
        <dbReference type="ChEBI" id="CHEBI:16708"/>
        <dbReference type="ChEBI" id="CHEBI:43474"/>
        <dbReference type="ChEBI" id="CHEBI:57720"/>
        <dbReference type="EC" id="2.4.2.1"/>
    </reaction>
    <physiologicalReaction direction="left-to-right" evidence="8">
        <dbReference type="Rhea" id="RHEA:27643"/>
    </physiologicalReaction>
</comment>
<sequence length="260" mass="28763">MDGFGRAPFEVVEGPAWQGIRYFSTTRHGGVSLAPYDTFNVGLHVGDDEVAVQENRARVARAVPSQPVWVEQVHGTAVFEADNEKGQRPQADALLTAQPTQVLAIMTADCLPVVLGDTLGRVVAVAHAGWRGLAAGVLEETLMRLRARLSSSQPIWRAWIGPGIGREHFEVGAVVRQAFVAEDEATASYFQPKAEADKWMADLAGLAEYRLTRMGVAQVWQSRLCTYQRADLFFSHRRQQPCGRMVTVAWRTSDPRDYPD</sequence>
<evidence type="ECO:0000256" key="2">
    <source>
        <dbReference type="ARBA" id="ARBA00007353"/>
    </source>
</evidence>
<dbReference type="Gene3D" id="3.60.140.10">
    <property type="entry name" value="CNF1/YfiH-like putative cysteine hydrolases"/>
    <property type="match status" value="1"/>
</dbReference>
<evidence type="ECO:0000256" key="6">
    <source>
        <dbReference type="ARBA" id="ARBA00022833"/>
    </source>
</evidence>
<comment type="caution">
    <text evidence="11">The sequence shown here is derived from an EMBL/GenBank/DDBJ whole genome shotgun (WGS) entry which is preliminary data.</text>
</comment>
<organism evidence="11 12">
    <name type="scientific">Mesopusillimonas faecipullorum</name>
    <dbReference type="NCBI Taxonomy" id="2755040"/>
    <lineage>
        <taxon>Bacteria</taxon>
        <taxon>Pseudomonadati</taxon>
        <taxon>Pseudomonadota</taxon>
        <taxon>Betaproteobacteria</taxon>
        <taxon>Burkholderiales</taxon>
        <taxon>Alcaligenaceae</taxon>
        <taxon>Mesopusillimonas</taxon>
    </lineage>
</organism>
<dbReference type="PANTHER" id="PTHR30616">
    <property type="entry name" value="UNCHARACTERIZED PROTEIN YFIH"/>
    <property type="match status" value="1"/>
</dbReference>
<dbReference type="Proteomes" id="UP000776983">
    <property type="component" value="Unassembled WGS sequence"/>
</dbReference>
<dbReference type="SUPFAM" id="SSF64438">
    <property type="entry name" value="CNF1/YfiH-like putative cysteine hydrolases"/>
    <property type="match status" value="1"/>
</dbReference>
<evidence type="ECO:0000256" key="5">
    <source>
        <dbReference type="ARBA" id="ARBA00022801"/>
    </source>
</evidence>
<evidence type="ECO:0000313" key="11">
    <source>
        <dbReference type="EMBL" id="MCB5363926.1"/>
    </source>
</evidence>
<evidence type="ECO:0000256" key="10">
    <source>
        <dbReference type="RuleBase" id="RU361274"/>
    </source>
</evidence>